<evidence type="ECO:0000313" key="2">
    <source>
        <dbReference type="Proteomes" id="UP000228380"/>
    </source>
</evidence>
<keyword evidence="1" id="KW-1133">Transmembrane helix</keyword>
<accession>A0A8B9APB9</accession>
<dbReference type="KEGG" id="pda:120111866"/>
<dbReference type="Proteomes" id="UP000228380">
    <property type="component" value="Chromosome 9"/>
</dbReference>
<protein>
    <submittedName>
        <fullName evidence="3">Uncharacterized protein LOC120111866 isoform X1</fullName>
    </submittedName>
</protein>
<sequence>MAVPASASTICSLPRSLPNSRYRRQTLRFRCMSSPSGEEEYLVDAPVSIGDGFSFSGGKYSDGPSRSDEWFAQGKMIKAHPVYGGKGKAKDPIFGLTMGAGSQSPADVFRWFCIEKGSSANPLVILIHGFPSQVRFLVFIMVLQNIQYIFSNVSGFLQMNAILVVSLFIFMVILDLVEILGFFWNK</sequence>
<keyword evidence="1" id="KW-0812">Transmembrane</keyword>
<proteinExistence type="predicted"/>
<reference evidence="2" key="1">
    <citation type="journal article" date="2019" name="Nat. Commun.">
        <title>Genome-wide association mapping of date palm fruit traits.</title>
        <authorList>
            <person name="Hazzouri K.M."/>
            <person name="Gros-Balthazard M."/>
            <person name="Flowers J.M."/>
            <person name="Copetti D."/>
            <person name="Lemansour A."/>
            <person name="Lebrun M."/>
            <person name="Masmoudi K."/>
            <person name="Ferrand S."/>
            <person name="Dhar M.I."/>
            <person name="Fresquez Z.A."/>
            <person name="Rosas U."/>
            <person name="Zhang J."/>
            <person name="Talag J."/>
            <person name="Lee S."/>
            <person name="Kudrna D."/>
            <person name="Powell R.F."/>
            <person name="Leitch I.J."/>
            <person name="Krueger R.R."/>
            <person name="Wing R.A."/>
            <person name="Amiri K.M.A."/>
            <person name="Purugganan M.D."/>
        </authorList>
    </citation>
    <scope>NUCLEOTIDE SEQUENCE [LARGE SCALE GENOMIC DNA]</scope>
    <source>
        <strain evidence="2">cv. Khalas</strain>
    </source>
</reference>
<organism evidence="2 3">
    <name type="scientific">Phoenix dactylifera</name>
    <name type="common">Date palm</name>
    <dbReference type="NCBI Taxonomy" id="42345"/>
    <lineage>
        <taxon>Eukaryota</taxon>
        <taxon>Viridiplantae</taxon>
        <taxon>Streptophyta</taxon>
        <taxon>Embryophyta</taxon>
        <taxon>Tracheophyta</taxon>
        <taxon>Spermatophyta</taxon>
        <taxon>Magnoliopsida</taxon>
        <taxon>Liliopsida</taxon>
        <taxon>Arecaceae</taxon>
        <taxon>Coryphoideae</taxon>
        <taxon>Phoeniceae</taxon>
        <taxon>Phoenix</taxon>
    </lineage>
</organism>
<keyword evidence="2" id="KW-1185">Reference proteome</keyword>
<evidence type="ECO:0000313" key="3">
    <source>
        <dbReference type="RefSeq" id="XP_038985863.1"/>
    </source>
</evidence>
<dbReference type="RefSeq" id="XP_038985863.1">
    <property type="nucleotide sequence ID" value="XM_039129935.1"/>
</dbReference>
<dbReference type="OrthoDB" id="1697065at2759"/>
<feature type="transmembrane region" description="Helical" evidence="1">
    <location>
        <begin position="134"/>
        <end position="150"/>
    </location>
</feature>
<dbReference type="GeneID" id="120111866"/>
<reference evidence="3" key="2">
    <citation type="submission" date="2025-08" db="UniProtKB">
        <authorList>
            <consortium name="RefSeq"/>
        </authorList>
    </citation>
    <scope>IDENTIFICATION</scope>
    <source>
        <tissue evidence="3">Young leaves</tissue>
    </source>
</reference>
<keyword evidence="1" id="KW-0472">Membrane</keyword>
<evidence type="ECO:0000256" key="1">
    <source>
        <dbReference type="SAM" id="Phobius"/>
    </source>
</evidence>
<feature type="transmembrane region" description="Helical" evidence="1">
    <location>
        <begin position="162"/>
        <end position="184"/>
    </location>
</feature>
<name>A0A8B9APB9_PHODC</name>
<dbReference type="AlphaFoldDB" id="A0A8B9APB9"/>
<gene>
    <name evidence="3" type="primary">LOC120111866</name>
</gene>